<evidence type="ECO:0000259" key="9">
    <source>
        <dbReference type="PROSITE" id="PS50110"/>
    </source>
</evidence>
<dbReference type="SUPFAM" id="SSF52540">
    <property type="entry name" value="P-loop containing nucleoside triphosphate hydrolases"/>
    <property type="match status" value="1"/>
</dbReference>
<dbReference type="SUPFAM" id="SSF52172">
    <property type="entry name" value="CheY-like"/>
    <property type="match status" value="1"/>
</dbReference>
<feature type="domain" description="Response regulatory" evidence="9">
    <location>
        <begin position="15"/>
        <end position="129"/>
    </location>
</feature>
<dbReference type="GO" id="GO:0000160">
    <property type="term" value="P:phosphorelay signal transduction system"/>
    <property type="evidence" value="ECO:0007669"/>
    <property type="project" value="InterPro"/>
</dbReference>
<keyword evidence="2" id="KW-0067">ATP-binding</keyword>
<dbReference type="FunFam" id="1.10.8.60:FF:000014">
    <property type="entry name" value="DNA-binding transcriptional regulator NtrC"/>
    <property type="match status" value="1"/>
</dbReference>
<dbReference type="EMBL" id="JAAYEE010000018">
    <property type="protein sequence ID" value="NLW34067.1"/>
    <property type="molecule type" value="Genomic_DNA"/>
</dbReference>
<accession>A0A971S0G5</accession>
<dbReference type="InterPro" id="IPR025944">
    <property type="entry name" value="Sigma_54_int_dom_CS"/>
</dbReference>
<dbReference type="InterPro" id="IPR058031">
    <property type="entry name" value="AAA_lid_NorR"/>
</dbReference>
<evidence type="ECO:0000259" key="8">
    <source>
        <dbReference type="PROSITE" id="PS50045"/>
    </source>
</evidence>
<dbReference type="GO" id="GO:0043565">
    <property type="term" value="F:sequence-specific DNA binding"/>
    <property type="evidence" value="ECO:0007669"/>
    <property type="project" value="InterPro"/>
</dbReference>
<organism evidence="10 11">
    <name type="scientific">Syntrophorhabdus aromaticivorans</name>
    <dbReference type="NCBI Taxonomy" id="328301"/>
    <lineage>
        <taxon>Bacteria</taxon>
        <taxon>Pseudomonadati</taxon>
        <taxon>Thermodesulfobacteriota</taxon>
        <taxon>Syntrophorhabdia</taxon>
        <taxon>Syntrophorhabdales</taxon>
        <taxon>Syntrophorhabdaceae</taxon>
        <taxon>Syntrophorhabdus</taxon>
    </lineage>
</organism>
<dbReference type="PANTHER" id="PTHR32071">
    <property type="entry name" value="TRANSCRIPTIONAL REGULATORY PROTEIN"/>
    <property type="match status" value="1"/>
</dbReference>
<dbReference type="InterPro" id="IPR002197">
    <property type="entry name" value="HTH_Fis"/>
</dbReference>
<keyword evidence="7" id="KW-0597">Phosphoprotein</keyword>
<name>A0A971S0G5_9BACT</name>
<dbReference type="InterPro" id="IPR001789">
    <property type="entry name" value="Sig_transdc_resp-reg_receiver"/>
</dbReference>
<dbReference type="GO" id="GO:0005524">
    <property type="term" value="F:ATP binding"/>
    <property type="evidence" value="ECO:0007669"/>
    <property type="project" value="UniProtKB-KW"/>
</dbReference>
<evidence type="ECO:0000256" key="5">
    <source>
        <dbReference type="ARBA" id="ARBA00023159"/>
    </source>
</evidence>
<dbReference type="AlphaFoldDB" id="A0A971S0G5"/>
<dbReference type="InterPro" id="IPR009057">
    <property type="entry name" value="Homeodomain-like_sf"/>
</dbReference>
<keyword evidence="3" id="KW-0805">Transcription regulation</keyword>
<keyword evidence="5" id="KW-0010">Activator</keyword>
<dbReference type="InterPro" id="IPR002078">
    <property type="entry name" value="Sigma_54_int"/>
</dbReference>
<dbReference type="SMART" id="SM00448">
    <property type="entry name" value="REC"/>
    <property type="match status" value="1"/>
</dbReference>
<feature type="domain" description="Sigma-54 factor interaction" evidence="8">
    <location>
        <begin position="152"/>
        <end position="381"/>
    </location>
</feature>
<comment type="caution">
    <text evidence="10">The sequence shown here is derived from an EMBL/GenBank/DDBJ whole genome shotgun (WGS) entry which is preliminary data.</text>
</comment>
<feature type="modified residue" description="4-aspartylphosphate" evidence="7">
    <location>
        <position position="64"/>
    </location>
</feature>
<evidence type="ECO:0000256" key="3">
    <source>
        <dbReference type="ARBA" id="ARBA00023015"/>
    </source>
</evidence>
<dbReference type="SUPFAM" id="SSF46689">
    <property type="entry name" value="Homeodomain-like"/>
    <property type="match status" value="1"/>
</dbReference>
<dbReference type="PROSITE" id="PS00675">
    <property type="entry name" value="SIGMA54_INTERACT_1"/>
    <property type="match status" value="1"/>
</dbReference>
<gene>
    <name evidence="10" type="ORF">GXY80_01095</name>
</gene>
<protein>
    <submittedName>
        <fullName evidence="10">Sigma-54-dependent Fis family transcriptional regulator</fullName>
    </submittedName>
</protein>
<evidence type="ECO:0000256" key="7">
    <source>
        <dbReference type="PROSITE-ProRule" id="PRU00169"/>
    </source>
</evidence>
<evidence type="ECO:0000256" key="4">
    <source>
        <dbReference type="ARBA" id="ARBA00023125"/>
    </source>
</evidence>
<dbReference type="PROSITE" id="PS00676">
    <property type="entry name" value="SIGMA54_INTERACT_2"/>
    <property type="match status" value="1"/>
</dbReference>
<keyword evidence="4" id="KW-0238">DNA-binding</keyword>
<dbReference type="PRINTS" id="PR01590">
    <property type="entry name" value="HTHFIS"/>
</dbReference>
<dbReference type="Proteomes" id="UP000777265">
    <property type="component" value="Unassembled WGS sequence"/>
</dbReference>
<proteinExistence type="predicted"/>
<dbReference type="InterPro" id="IPR003593">
    <property type="entry name" value="AAA+_ATPase"/>
</dbReference>
<dbReference type="Gene3D" id="3.40.50.2300">
    <property type="match status" value="1"/>
</dbReference>
<dbReference type="PROSITE" id="PS00688">
    <property type="entry name" value="SIGMA54_INTERACT_3"/>
    <property type="match status" value="1"/>
</dbReference>
<evidence type="ECO:0000256" key="6">
    <source>
        <dbReference type="ARBA" id="ARBA00023163"/>
    </source>
</evidence>
<evidence type="ECO:0000256" key="2">
    <source>
        <dbReference type="ARBA" id="ARBA00022840"/>
    </source>
</evidence>
<evidence type="ECO:0000313" key="10">
    <source>
        <dbReference type="EMBL" id="NLW34067.1"/>
    </source>
</evidence>
<keyword evidence="1" id="KW-0547">Nucleotide-binding</keyword>
<dbReference type="Gene3D" id="1.10.8.60">
    <property type="match status" value="1"/>
</dbReference>
<dbReference type="Pfam" id="PF02954">
    <property type="entry name" value="HTH_8"/>
    <property type="match status" value="1"/>
</dbReference>
<dbReference type="FunFam" id="3.40.50.300:FF:000006">
    <property type="entry name" value="DNA-binding transcriptional regulator NtrC"/>
    <property type="match status" value="1"/>
</dbReference>
<dbReference type="PROSITE" id="PS50045">
    <property type="entry name" value="SIGMA54_INTERACT_4"/>
    <property type="match status" value="1"/>
</dbReference>
<dbReference type="Pfam" id="PF00158">
    <property type="entry name" value="Sigma54_activat"/>
    <property type="match status" value="1"/>
</dbReference>
<dbReference type="Pfam" id="PF25601">
    <property type="entry name" value="AAA_lid_14"/>
    <property type="match status" value="1"/>
</dbReference>
<dbReference type="InterPro" id="IPR011006">
    <property type="entry name" value="CheY-like_superfamily"/>
</dbReference>
<dbReference type="Gene3D" id="3.40.50.300">
    <property type="entry name" value="P-loop containing nucleotide triphosphate hydrolases"/>
    <property type="match status" value="1"/>
</dbReference>
<keyword evidence="6" id="KW-0804">Transcription</keyword>
<dbReference type="SMART" id="SM00382">
    <property type="entry name" value="AAA"/>
    <property type="match status" value="1"/>
</dbReference>
<dbReference type="Pfam" id="PF00072">
    <property type="entry name" value="Response_reg"/>
    <property type="match status" value="1"/>
</dbReference>
<dbReference type="PROSITE" id="PS50110">
    <property type="entry name" value="RESPONSE_REGULATORY"/>
    <property type="match status" value="1"/>
</dbReference>
<dbReference type="CDD" id="cd00009">
    <property type="entry name" value="AAA"/>
    <property type="match status" value="1"/>
</dbReference>
<dbReference type="InterPro" id="IPR027417">
    <property type="entry name" value="P-loop_NTPase"/>
</dbReference>
<dbReference type="InterPro" id="IPR025943">
    <property type="entry name" value="Sigma_54_int_dom_ATP-bd_2"/>
</dbReference>
<evidence type="ECO:0000256" key="1">
    <source>
        <dbReference type="ARBA" id="ARBA00022741"/>
    </source>
</evidence>
<reference evidence="10" key="2">
    <citation type="submission" date="2020-01" db="EMBL/GenBank/DDBJ databases">
        <authorList>
            <person name="Campanaro S."/>
        </authorList>
    </citation>
    <scope>NUCLEOTIDE SEQUENCE</scope>
    <source>
        <strain evidence="10">AS06rmzACSIP_7</strain>
    </source>
</reference>
<dbReference type="GO" id="GO:0006355">
    <property type="term" value="P:regulation of DNA-templated transcription"/>
    <property type="evidence" value="ECO:0007669"/>
    <property type="project" value="InterPro"/>
</dbReference>
<dbReference type="InterPro" id="IPR025662">
    <property type="entry name" value="Sigma_54_int_dom_ATP-bd_1"/>
</dbReference>
<reference evidence="10" key="1">
    <citation type="journal article" date="2020" name="Biotechnol. Biofuels">
        <title>New insights from the biogas microbiome by comprehensive genome-resolved metagenomics of nearly 1600 species originating from multiple anaerobic digesters.</title>
        <authorList>
            <person name="Campanaro S."/>
            <person name="Treu L."/>
            <person name="Rodriguez-R L.M."/>
            <person name="Kovalovszki A."/>
            <person name="Ziels R.M."/>
            <person name="Maus I."/>
            <person name="Zhu X."/>
            <person name="Kougias P.G."/>
            <person name="Basile A."/>
            <person name="Luo G."/>
            <person name="Schluter A."/>
            <person name="Konstantinidis K.T."/>
            <person name="Angelidaki I."/>
        </authorList>
    </citation>
    <scope>NUCLEOTIDE SEQUENCE</scope>
    <source>
        <strain evidence="10">AS06rmzACSIP_7</strain>
    </source>
</reference>
<sequence>MRREEKVDLSDKRDRILVVDDSPATLELLERNLLASGYRIFAAQNVAEAIKILEATPVDLVITDLKMPGLSGVHLVRHVRENYGDMEVMIITGYPSVKGAVEAVKTGAEEYLIKPFTDEELLSAVERTLRKLHIRRTAHGFLKQKTPVLHGLIGESRVMIRIGEFIAKAALTSATVLVSGESGTGKELVARAIHYRSARASAPFVPVNCGAIPEELLESELFGHIKGAFTGATETRAGFFQTADGGTIFLDEISETSLSMQVKLLRVLQDREVCMIGSRRPRKVDVRILASTNKNLSVLVKKGLFREDLFYRINVIAVELPPLREREDDVFLLTRHFAKKFAEELGRTAPGFSDSALQVLRKYHWPGNVRELENVVQRLVVMTEGGAIDVPDLPSLMRFSALQPAALNRTLTEVETEYIRNVLVSVNNNKTRAAEILGIDRKTLREKLQKAKPSS</sequence>
<dbReference type="Gene3D" id="1.10.10.60">
    <property type="entry name" value="Homeodomain-like"/>
    <property type="match status" value="1"/>
</dbReference>
<evidence type="ECO:0000313" key="11">
    <source>
        <dbReference type="Proteomes" id="UP000777265"/>
    </source>
</evidence>